<evidence type="ECO:0000256" key="2">
    <source>
        <dbReference type="SAM" id="SignalP"/>
    </source>
</evidence>
<reference evidence="3 4" key="1">
    <citation type="submission" date="2019-04" db="EMBL/GenBank/DDBJ databases">
        <title>Friends and foes A comparative genomics studyof 23 Aspergillus species from section Flavi.</title>
        <authorList>
            <consortium name="DOE Joint Genome Institute"/>
            <person name="Kjaerbolling I."/>
            <person name="Vesth T."/>
            <person name="Frisvad J.C."/>
            <person name="Nybo J.L."/>
            <person name="Theobald S."/>
            <person name="Kildgaard S."/>
            <person name="Isbrandt T."/>
            <person name="Kuo A."/>
            <person name="Sato A."/>
            <person name="Lyhne E.K."/>
            <person name="Kogle M.E."/>
            <person name="Wiebenga A."/>
            <person name="Kun R.S."/>
            <person name="Lubbers R.J."/>
            <person name="Makela M.R."/>
            <person name="Barry K."/>
            <person name="Chovatia M."/>
            <person name="Clum A."/>
            <person name="Daum C."/>
            <person name="Haridas S."/>
            <person name="He G."/>
            <person name="LaButti K."/>
            <person name="Lipzen A."/>
            <person name="Mondo S."/>
            <person name="Riley R."/>
            <person name="Salamov A."/>
            <person name="Simmons B.A."/>
            <person name="Magnuson J.K."/>
            <person name="Henrissat B."/>
            <person name="Mortensen U.H."/>
            <person name="Larsen T.O."/>
            <person name="Devries R.P."/>
            <person name="Grigoriev I.V."/>
            <person name="Machida M."/>
            <person name="Baker S.E."/>
            <person name="Andersen M.R."/>
        </authorList>
    </citation>
    <scope>NUCLEOTIDE SEQUENCE [LARGE SCALE GENOMIC DNA]</scope>
    <source>
        <strain evidence="3 4">CBS 763.97</strain>
    </source>
</reference>
<organism evidence="3 4">
    <name type="scientific">Aspergillus caelatus</name>
    <dbReference type="NCBI Taxonomy" id="61420"/>
    <lineage>
        <taxon>Eukaryota</taxon>
        <taxon>Fungi</taxon>
        <taxon>Dikarya</taxon>
        <taxon>Ascomycota</taxon>
        <taxon>Pezizomycotina</taxon>
        <taxon>Eurotiomycetes</taxon>
        <taxon>Eurotiomycetidae</taxon>
        <taxon>Eurotiales</taxon>
        <taxon>Aspergillaceae</taxon>
        <taxon>Aspergillus</taxon>
        <taxon>Aspergillus subgen. Circumdati</taxon>
    </lineage>
</organism>
<feature type="chain" id="PRO_5024913249" evidence="2">
    <location>
        <begin position="25"/>
        <end position="315"/>
    </location>
</feature>
<keyword evidence="4" id="KW-1185">Reference proteome</keyword>
<accession>A0A5N7AGW9</accession>
<keyword evidence="2" id="KW-0732">Signal</keyword>
<dbReference type="Proteomes" id="UP000326268">
    <property type="component" value="Unassembled WGS sequence"/>
</dbReference>
<proteinExistence type="predicted"/>
<name>A0A5N7AGW9_9EURO</name>
<evidence type="ECO:0000313" key="4">
    <source>
        <dbReference type="Proteomes" id="UP000326268"/>
    </source>
</evidence>
<feature type="signal peptide" evidence="2">
    <location>
        <begin position="1"/>
        <end position="24"/>
    </location>
</feature>
<dbReference type="OrthoDB" id="2153847at2759"/>
<dbReference type="GeneID" id="43654397"/>
<feature type="compositionally biased region" description="Acidic residues" evidence="1">
    <location>
        <begin position="59"/>
        <end position="69"/>
    </location>
</feature>
<sequence length="315" mass="32952">MVGQATTILLTLPLLLQIVPGAVGRPAPSEDGSLCRFGACGPDTDSRGHDQSDGPSWGNDDDDDDDDDNNNNNKNDEICTPETVTVTVTAISTDHLPGPTTTIAGPTNTVTITTDGPAVTSTITEAFTSTVTDATTSNQVVTDTETITITVTDAETPTTTKATATATSSPTNGADSGDGPDYGTCSDPTIRWADGLDGRTEYSWITNNQDDFPHKSSTTINTLMVFVCNRLRSPCNASQAVVDRCYSAAGQTAVLIFSSLHYQAFVLSVGVPPSSRSVGVGVGIVRREWLVLLAKVYDLSPAYGCASLPLLIGNP</sequence>
<feature type="region of interest" description="Disordered" evidence="1">
    <location>
        <begin position="26"/>
        <end position="78"/>
    </location>
</feature>
<gene>
    <name evidence="3" type="ORF">BDV27DRAFT_142400</name>
</gene>
<dbReference type="AlphaFoldDB" id="A0A5N7AGW9"/>
<feature type="region of interest" description="Disordered" evidence="1">
    <location>
        <begin position="158"/>
        <end position="183"/>
    </location>
</feature>
<evidence type="ECO:0000313" key="3">
    <source>
        <dbReference type="EMBL" id="KAE8367880.1"/>
    </source>
</evidence>
<evidence type="ECO:0000256" key="1">
    <source>
        <dbReference type="SAM" id="MobiDB-lite"/>
    </source>
</evidence>
<dbReference type="EMBL" id="ML737591">
    <property type="protein sequence ID" value="KAE8367880.1"/>
    <property type="molecule type" value="Genomic_DNA"/>
</dbReference>
<protein>
    <submittedName>
        <fullName evidence="3">Uncharacterized protein</fullName>
    </submittedName>
</protein>
<feature type="compositionally biased region" description="Low complexity" evidence="1">
    <location>
        <begin position="158"/>
        <end position="171"/>
    </location>
</feature>
<dbReference type="RefSeq" id="XP_031930961.1">
    <property type="nucleotide sequence ID" value="XM_032069951.1"/>
</dbReference>